<protein>
    <recommendedName>
        <fullName evidence="3">Flagellar biosynthetic protein FlhB</fullName>
    </recommendedName>
</protein>
<proteinExistence type="predicted"/>
<dbReference type="AlphaFoldDB" id="A0A410QBZ4"/>
<dbReference type="RefSeq" id="WP_128752436.1">
    <property type="nucleotide sequence ID" value="NZ_CP035282.1"/>
</dbReference>
<dbReference type="SUPFAM" id="SSF160544">
    <property type="entry name" value="EscU C-terminal domain-like"/>
    <property type="match status" value="1"/>
</dbReference>
<dbReference type="Gene3D" id="3.40.1690.10">
    <property type="entry name" value="secretion proteins EscU"/>
    <property type="match status" value="1"/>
</dbReference>
<dbReference type="OrthoDB" id="9810419at2"/>
<dbReference type="GO" id="GO:0009306">
    <property type="term" value="P:protein secretion"/>
    <property type="evidence" value="ECO:0007669"/>
    <property type="project" value="InterPro"/>
</dbReference>
<reference evidence="2" key="1">
    <citation type="submission" date="2019-01" db="EMBL/GenBank/DDBJ databases">
        <title>Draft genomes of a novel of Sporanaerobacter strains.</title>
        <authorList>
            <person name="Ma S."/>
        </authorList>
    </citation>
    <scope>NUCLEOTIDE SEQUENCE [LARGE SCALE GENOMIC DNA]</scope>
    <source>
        <strain evidence="2">NJN-17</strain>
    </source>
</reference>
<dbReference type="PANTHER" id="PTHR30531:SF12">
    <property type="entry name" value="FLAGELLAR BIOSYNTHETIC PROTEIN FLHB"/>
    <property type="match status" value="1"/>
</dbReference>
<dbReference type="EMBL" id="CP035282">
    <property type="protein sequence ID" value="QAT61592.1"/>
    <property type="molecule type" value="Genomic_DNA"/>
</dbReference>
<dbReference type="Pfam" id="PF01312">
    <property type="entry name" value="Bac_export_2"/>
    <property type="match status" value="1"/>
</dbReference>
<dbReference type="PANTHER" id="PTHR30531">
    <property type="entry name" value="FLAGELLAR BIOSYNTHETIC PROTEIN FLHB"/>
    <property type="match status" value="1"/>
</dbReference>
<keyword evidence="2" id="KW-1185">Reference proteome</keyword>
<dbReference type="GO" id="GO:0005886">
    <property type="term" value="C:plasma membrane"/>
    <property type="evidence" value="ECO:0007669"/>
    <property type="project" value="TreeGrafter"/>
</dbReference>
<name>A0A410QBZ4_9FIRM</name>
<dbReference type="InterPro" id="IPR029025">
    <property type="entry name" value="T3SS_substrate_exporter_C"/>
</dbReference>
<sequence length="91" mass="10434">MKEKRKSAVALKYNKDNSVPIVVAKGRGHIAEKIIETAKENKVEIYEDEDVADSLMKLEMGMEIPQELYEAVAEIIAYIYNLNMYRGESHE</sequence>
<gene>
    <name evidence="1" type="ORF">EQM13_08355</name>
</gene>
<organism evidence="1 2">
    <name type="scientific">Acidilutibacter cellobiosedens</name>
    <dbReference type="NCBI Taxonomy" id="2507161"/>
    <lineage>
        <taxon>Bacteria</taxon>
        <taxon>Bacillati</taxon>
        <taxon>Bacillota</taxon>
        <taxon>Tissierellia</taxon>
        <taxon>Tissierellales</taxon>
        <taxon>Acidilutibacteraceae</taxon>
        <taxon>Acidilutibacter</taxon>
    </lineage>
</organism>
<dbReference type="InterPro" id="IPR006135">
    <property type="entry name" value="T3SS_substrate_exporter"/>
</dbReference>
<evidence type="ECO:0000313" key="1">
    <source>
        <dbReference type="EMBL" id="QAT61592.1"/>
    </source>
</evidence>
<evidence type="ECO:0000313" key="2">
    <source>
        <dbReference type="Proteomes" id="UP000287969"/>
    </source>
</evidence>
<evidence type="ECO:0008006" key="3">
    <source>
        <dbReference type="Google" id="ProtNLM"/>
    </source>
</evidence>
<dbReference type="Proteomes" id="UP000287969">
    <property type="component" value="Chromosome"/>
</dbReference>
<accession>A0A410QBZ4</accession>
<dbReference type="KEGG" id="spoa:EQM13_08355"/>